<dbReference type="InterPro" id="IPR057525">
    <property type="entry name" value="UTP20_C"/>
</dbReference>
<dbReference type="PROSITE" id="PS50077">
    <property type="entry name" value="HEAT_REPEAT"/>
    <property type="match status" value="2"/>
</dbReference>
<feature type="compositionally biased region" description="Low complexity" evidence="2">
    <location>
        <begin position="2671"/>
        <end position="2680"/>
    </location>
</feature>
<evidence type="ECO:0000259" key="3">
    <source>
        <dbReference type="Pfam" id="PF07539"/>
    </source>
</evidence>
<feature type="region of interest" description="Disordered" evidence="2">
    <location>
        <begin position="846"/>
        <end position="900"/>
    </location>
</feature>
<dbReference type="PANTHER" id="PTHR17695">
    <property type="entry name" value="SMALL SUBUNIT PROCESSOME COMPONENT 20 HOMOLOG"/>
    <property type="match status" value="1"/>
</dbReference>
<dbReference type="PANTHER" id="PTHR17695:SF11">
    <property type="entry name" value="SMALL SUBUNIT PROCESSOME COMPONENT 20 HOMOLOG"/>
    <property type="match status" value="1"/>
</dbReference>
<feature type="compositionally biased region" description="Acidic residues" evidence="2">
    <location>
        <begin position="2683"/>
        <end position="2716"/>
    </location>
</feature>
<dbReference type="EMBL" id="LODT01000037">
    <property type="protein sequence ID" value="KYQ90452.1"/>
    <property type="molecule type" value="Genomic_DNA"/>
</dbReference>
<feature type="compositionally biased region" description="Basic and acidic residues" evidence="2">
    <location>
        <begin position="2847"/>
        <end position="2858"/>
    </location>
</feature>
<dbReference type="Proteomes" id="UP000076078">
    <property type="component" value="Unassembled WGS sequence"/>
</dbReference>
<dbReference type="InterPro" id="IPR011989">
    <property type="entry name" value="ARM-like"/>
</dbReference>
<dbReference type="SUPFAM" id="SSF48371">
    <property type="entry name" value="ARM repeat"/>
    <property type="match status" value="3"/>
</dbReference>
<dbReference type="OMA" id="EGLMAMF"/>
<evidence type="ECO:0000256" key="2">
    <source>
        <dbReference type="SAM" id="MobiDB-lite"/>
    </source>
</evidence>
<dbReference type="InterPro" id="IPR021133">
    <property type="entry name" value="HEAT_type_2"/>
</dbReference>
<feature type="compositionally biased region" description="Basic and acidic residues" evidence="2">
    <location>
        <begin position="2897"/>
        <end position="2908"/>
    </location>
</feature>
<feature type="domain" description="U3 small nucleolar RNA-associated protein 20 C-terminal" evidence="5">
    <location>
        <begin position="2747"/>
        <end position="2865"/>
    </location>
</feature>
<dbReference type="Pfam" id="PF20416">
    <property type="entry name" value="UTP20"/>
    <property type="match status" value="1"/>
</dbReference>
<dbReference type="InParanoid" id="A0A151Z932"/>
<evidence type="ECO:0000313" key="7">
    <source>
        <dbReference type="Proteomes" id="UP000076078"/>
    </source>
</evidence>
<name>A0A151Z932_TIELA</name>
<protein>
    <submittedName>
        <fullName evidence="6">HEAT repeat-containing protein</fullName>
    </submittedName>
</protein>
<evidence type="ECO:0000259" key="5">
    <source>
        <dbReference type="Pfam" id="PF23099"/>
    </source>
</evidence>
<evidence type="ECO:0000259" key="4">
    <source>
        <dbReference type="Pfam" id="PF20416"/>
    </source>
</evidence>
<proteinExistence type="predicted"/>
<evidence type="ECO:0000313" key="6">
    <source>
        <dbReference type="EMBL" id="KYQ90452.1"/>
    </source>
</evidence>
<feature type="repeat" description="HEAT" evidence="1">
    <location>
        <begin position="1532"/>
        <end position="1573"/>
    </location>
</feature>
<feature type="repeat" description="HEAT" evidence="1">
    <location>
        <begin position="2387"/>
        <end position="2424"/>
    </location>
</feature>
<feature type="region of interest" description="Disordered" evidence="2">
    <location>
        <begin position="2841"/>
        <end position="2908"/>
    </location>
</feature>
<feature type="region of interest" description="Disordered" evidence="2">
    <location>
        <begin position="2671"/>
        <end position="2716"/>
    </location>
</feature>
<dbReference type="InterPro" id="IPR016024">
    <property type="entry name" value="ARM-type_fold"/>
</dbReference>
<organism evidence="6 7">
    <name type="scientific">Tieghemostelium lacteum</name>
    <name type="common">Slime mold</name>
    <name type="synonym">Dictyostelium lacteum</name>
    <dbReference type="NCBI Taxonomy" id="361077"/>
    <lineage>
        <taxon>Eukaryota</taxon>
        <taxon>Amoebozoa</taxon>
        <taxon>Evosea</taxon>
        <taxon>Eumycetozoa</taxon>
        <taxon>Dictyostelia</taxon>
        <taxon>Dictyosteliales</taxon>
        <taxon>Raperosteliaceae</taxon>
        <taxon>Tieghemostelium</taxon>
    </lineage>
</organism>
<keyword evidence="7" id="KW-1185">Reference proteome</keyword>
<feature type="domain" description="U3 small nucleolar RNA-associated protein 20 N-terminal" evidence="3">
    <location>
        <begin position="1020"/>
        <end position="1578"/>
    </location>
</feature>
<reference evidence="6 7" key="1">
    <citation type="submission" date="2015-12" db="EMBL/GenBank/DDBJ databases">
        <title>Dictyostelia acquired genes for synthesis and detection of signals that induce cell-type specialization by lateral gene transfer from prokaryotes.</title>
        <authorList>
            <person name="Gloeckner G."/>
            <person name="Schaap P."/>
        </authorList>
    </citation>
    <scope>NUCLEOTIDE SEQUENCE [LARGE SCALE GENOMIC DNA]</scope>
    <source>
        <strain evidence="6 7">TK</strain>
    </source>
</reference>
<accession>A0A151Z932</accession>
<dbReference type="GO" id="GO:0030686">
    <property type="term" value="C:90S preribosome"/>
    <property type="evidence" value="ECO:0007669"/>
    <property type="project" value="TreeGrafter"/>
</dbReference>
<dbReference type="OrthoDB" id="360653at2759"/>
<dbReference type="InterPro" id="IPR046523">
    <property type="entry name" value="UTP20_dom"/>
</dbReference>
<dbReference type="InterPro" id="IPR052575">
    <property type="entry name" value="SSU_processome_comp_20"/>
</dbReference>
<evidence type="ECO:0000256" key="1">
    <source>
        <dbReference type="PROSITE-ProRule" id="PRU00103"/>
    </source>
</evidence>
<dbReference type="Pfam" id="PF07539">
    <property type="entry name" value="UTP20_N"/>
    <property type="match status" value="1"/>
</dbReference>
<dbReference type="GO" id="GO:0032040">
    <property type="term" value="C:small-subunit processome"/>
    <property type="evidence" value="ECO:0007669"/>
    <property type="project" value="TreeGrafter"/>
</dbReference>
<feature type="compositionally biased region" description="Acidic residues" evidence="2">
    <location>
        <begin position="846"/>
        <end position="876"/>
    </location>
</feature>
<dbReference type="STRING" id="361077.A0A151Z932"/>
<sequence length="2908" mass="337537">MNKSKKSNKDTTSETATQYDEYYGEIEKNIEDTSRKSNSFRYQTFAEKISKIDINIFSKVGDVIIELEDENDSYFNQTIQVWRELNVTEHYGGFCNHIRKYHNSIAEVLLHKEKIVEILLIHLSKPNSMALKPLLSVLAALFRDLRSEIYGSFYKILKVLMDLLKQTLKPDSIEELFTSICYMLKFLEKQIIPEFFKFYQIYSQLFLQKRQYIRRFAAESMSFIMRKIVLEEMDKTLEFLNQQLEKNHQSPEYLDAFSFLLFHSVKGVKSKFHSRCEYVLPMFFQSLLKSNSTGIRFQSIYKTFEFIRYHGYNDKDNLLPIWTTLKKQSPLILQLINNNNNNNNSNSSKSKKQQQPQYGKDILSGYLSSFFRIVCHWVEFQNGSRVMDIQDLVLILEGYYQSGQVLTKLIQDGYDIGFMVSALSKTLSLLMQKTNQNSDLRVKFYKYLDSLFSIQLQSSSNGSDDGILKYSEMIFSFFSKIDSHYQREPLIINRLVKFLELNYKVLDTDRICSFFVRCFTIEQDEDEMVDYQRYPQLALPNLVNNIQSQLQKFQAQYKTISDQNVFKQLWGNFVALQCIVIPPANSKSLISTLEKTVDILYQRIQQSIKNNEKPAEEFLYLLSRGYSCLISIYSKISIESLPKVLPNILNLLKHHPSDYFILQTSSMYFQYLSVKVDMKKNKLITPEYFKEQSNLFTSNLSNRSNQIRKETLNVLKHIHQCTLTNVDNLSDQDKDIERFFEDALEIESTEFNRIESKSVSAKMESIGSIYMAGNVEIIHSLMYNYILGSFYIRFNPLWISAQKVLQQIFKKDATKVYPFFKEILLQSESNLLQNLDDEDLVDNQDDEIEEEVEEEVVEEKDDDNEEKEDGDVEEEDHVIHENDDNHEDEDSKSLATSEQPNSNANVWDITLLFQETIEISKKTNIEMNSKNIIHSFTDPVNYNSALWKTLSLLGTSVERYSKDFVTMFFEFLVNDHQKYCKSLKPLTVDILTDKIQKSIPLRIRTEQKGYSKNQSVQLYLHYLDLFSQFKKPTKIYQEQLLKQVFKLSMSSSEPKIQLKSLQCYLLWQQPELVPYKKNLENLIQDKTMKEEMAKFIVSKDSPNSSVIKEHRSEVIPLVINILMTKMNKKAYNNRSSIDTQRSNIFSYLSGLYPEELSTIFQKILSPFASVSTLPHIDVQSYFLNILQPLIKQFGSLLISHIDQIIKVILQLVNQPTPDHNMLSNTRKSKVSITQIKSQSYKRFSEILRQFPKLDYKNSVKEVFKSFSTLLSTMNQYTVSDGFKKCLLVVSENHLLVHYLNQDITLLPKLFTFINSKPHQEVIIQIIENILLAIDPTESGSQEISDKYWLVLKPHISDIINAIKSTLLSKLSLKSNSSKQLVLSPSKLSKRPLALLTEISKFAQSPEQASQLLELLVPFLRCQKYDDDDLILSVLTIFKNMLALIPNPESHVATMSQLFGVFKTRVTRSILCEIFLILGEKVSYMSELSKLLDKLNAYTKKSVTLETYDYERRLEAYSYINDNLMTTLTPQQLYPVLINYVHFLKDRDFSIKNSSATGLSKLIKHLGESIHKNDKSPEHQEKLKLLKLVFIGQMKLSFNDKEYRDEFLQLFNQLLSGFNSHEMFYPDLVPLLFSGNEDRNFFVNYYHIQKHRKKVSFFGLKTLLLQDTNEVPFSSESLNQILIPLAIQTILETSIKDGGAILGEVVKTFGAIAKKLEWRQYFALLKTLISTMDLHATRYKMFLKTLCEVIDEFHFFIDPKEISLDINSSAVKIKTISVKKPKNSTAQENGKSVTPMDVETQEERNEMEYEDGVINQSKNVVVEIQKKQAKNISEEIHNAIINALVPQLNKYLIKQKQVDQKSKDRAMESSQADSRNEGVVNLPIALAILKLYKLLPDKTSKLLYPNLIGKLCFGLKSKENEIREQTRETLVQVMDTLGYTFFPFILQEMRNVLKHGYQKYVLSYTLHALLNVLSKSLVPGTLDSQAKVIMEIIVEDLFGEPSVLREQTNMKDYNEAKSPRSLDTLRLLAQIVHYTQATELLIKPIHEIISISTNPKLLPTLQEMIKKISKGIRMNQSFQFKDLSILVYQLMTKGDQIIVKDKSEVNPYISLKPTFEETFSIQEDPSKKKQKELTSSRFTASNIFKELATSLLLSSIKRKDQIELKEYLGMLDPFISFISKNIENPETRIVYLTLKCLLLVFNLELPSMQSRLQEFTIQVLNRLQRDQGNEKITNACLEMIILILKSRQFVEEKKLLTDTQIQGILSIIKQHLAMNNSDQNTQRSLMMLHALILKKTMIPEIYDLMDMSCSIMIRSFKPHIQNMISQILIDFILFYPMGDARLKDQITFLIKNLTYQVEEGRLIVLKTIQHIINRFPEEVLNTYAQVLYLPMVVRLGNDTSAKCRELVGQNIKMLLEAVGHQVLDKIYQITVLWYESNKNPAMTRVSAQILGIIAQSSSFNHFQKYIKPLLAPTVKYLEHTLSLLSEKENESQLLSIGDSDETNEDSSTKLPGWQLSYSILCSFEHILQSNKSLVNSKDFESFWLTTVQYLNYPHIWVRTSVTRLYGILFTNQSTPDLVTFLEKLYSTNNTSKSSTKFNIIFTNSETLFTVTKKHCSILNSKLLTDDLGLQITKNLIYLSMVFYKCSSIKPPKSTTTTSDDITPNIFKSISKNSINSNGNGKVDNDDDNDIEMEDNENSDEEENNEMEQDGEVEDEEDLIVGDEQKQEGTMLLWLFKRLSYMATKIGLLRRKYIFRWIGALTTQLSAKELEPYLQILLVPLVKTTDEKIHATKPERKLAQEVLDQVKKRMGTSRFTVVYQQIVQSNEQIRALRKQERKLQAVSNPKEYLQQKREQRQKEKERKKRKSKTAYSEFMDFNKKIRVPHVVQSNDDPEYIDNTNRKYGPDDDDF</sequence>
<comment type="caution">
    <text evidence="6">The sequence shown here is derived from an EMBL/GenBank/DDBJ whole genome shotgun (WGS) entry which is preliminary data.</text>
</comment>
<dbReference type="FunCoup" id="A0A151Z932">
    <property type="interactions" value="545"/>
</dbReference>
<dbReference type="Gene3D" id="1.25.10.10">
    <property type="entry name" value="Leucine-rich Repeat Variant"/>
    <property type="match status" value="1"/>
</dbReference>
<feature type="domain" description="U3 small nucleolar RNA-associated protein 20" evidence="4">
    <location>
        <begin position="1872"/>
        <end position="2090"/>
    </location>
</feature>
<dbReference type="Pfam" id="PF23099">
    <property type="entry name" value="UTP20_C"/>
    <property type="match status" value="1"/>
</dbReference>
<gene>
    <name evidence="6" type="ORF">DLAC_09075</name>
</gene>
<dbReference type="InterPro" id="IPR011430">
    <property type="entry name" value="UTP20_N"/>
</dbReference>